<evidence type="ECO:0000259" key="3">
    <source>
        <dbReference type="Pfam" id="PF06276"/>
    </source>
</evidence>
<dbReference type="InterPro" id="IPR007310">
    <property type="entry name" value="Aerobactin_biosyn_IucA/IucC_N"/>
</dbReference>
<reference evidence="4 5" key="1">
    <citation type="submission" date="2017-03" db="EMBL/GenBank/DDBJ databases">
        <title>The genome sequence of Candidatus Rickettsiella viridis.</title>
        <authorList>
            <person name="Nikoh N."/>
            <person name="Tsuchida T."/>
            <person name="Yamaguchi K."/>
            <person name="Maeda T."/>
            <person name="Shigenobu S."/>
            <person name="Fukatsu T."/>
        </authorList>
    </citation>
    <scope>NUCLEOTIDE SEQUENCE [LARGE SCALE GENOMIC DNA]</scope>
    <source>
        <strain evidence="4 5">Ap-RA04</strain>
    </source>
</reference>
<dbReference type="EMBL" id="AP018005">
    <property type="protein sequence ID" value="BBB14752.1"/>
    <property type="molecule type" value="Genomic_DNA"/>
</dbReference>
<dbReference type="GO" id="GO:0019290">
    <property type="term" value="P:siderophore biosynthetic process"/>
    <property type="evidence" value="ECO:0007669"/>
    <property type="project" value="InterPro"/>
</dbReference>
<dbReference type="PANTHER" id="PTHR34384">
    <property type="entry name" value="L-2,3-DIAMINOPROPANOATE--CITRATE LIGASE"/>
    <property type="match status" value="1"/>
</dbReference>
<dbReference type="RefSeq" id="WP_126322266.1">
    <property type="nucleotide sequence ID" value="NZ_AP018005.1"/>
</dbReference>
<dbReference type="Gene3D" id="6.10.250.3370">
    <property type="match status" value="1"/>
</dbReference>
<evidence type="ECO:0000313" key="4">
    <source>
        <dbReference type="EMBL" id="BBB14752.1"/>
    </source>
</evidence>
<dbReference type="GO" id="GO:0016881">
    <property type="term" value="F:acid-amino acid ligase activity"/>
    <property type="evidence" value="ECO:0007669"/>
    <property type="project" value="UniProtKB-ARBA"/>
</dbReference>
<proteinExistence type="predicted"/>
<dbReference type="KEGG" id="rvi:RVIR1_02150"/>
<dbReference type="AlphaFoldDB" id="A0A2Z5V2Q9"/>
<protein>
    <submittedName>
        <fullName evidence="4">Siderophore biosynthesis protein</fullName>
    </submittedName>
</protein>
<dbReference type="InterPro" id="IPR037455">
    <property type="entry name" value="LucA/IucC-like"/>
</dbReference>
<feature type="domain" description="Aerobactin siderophore biosynthesis IucA/IucC-like C-terminal" evidence="3">
    <location>
        <begin position="452"/>
        <end position="611"/>
    </location>
</feature>
<sequence length="626" mass="73575">MQMQEIASQQVKLFEKEKVYRDNDNFFLSEDMLEVNKNSLRQLLLAFLREKIFPYRYQNNNLIFDFSHSNYFLYVNNVKLFSLLRFTSFDTLVLINKENFSRQFITDPLMLLEIVKLELEKTLNLDQWSKVYNEIANHLQNAVLSNREKLKLKGDVFSEKNKKKHYNTLSYVFYLYKNIKNASLRFEQIAAFNGHPYHPCAKTKLGFSIEDVFKYSPEFSPKVCIYLSAVHKNYLHVEKSKEKPNFRHWFAKYYPNIFEEWLTELHKLDLNVNDYLPFPVHPWQAKHVIHDLFADDIQEKIILLFKNVTISMSPTLSFRTLSPIEYLNAPYVKLSVAVQATSVVRTITNASTENTPKITSILEEILIKENNFSDRLFILPEYYGLHLKNIHEEKSKNFTVIFRENINNYLQENETAIVVATLFEKISPNNRSFFVELVQTAGCLNYEDALDYFYNYVDIVLGGYLDLYLIYGIALEGHQQNTLALFQDASIKRIIARDFAGIRVHGPTLEARGFKYKAYPGSPTLTENKSIVRNQLLYTAYQIHLGELILLLAEFFSCDEACFWDIVRNVSCQRFEQLKGRLEKSVWDEEYNAILKENWSLKALLRMRLEKTKHSLFSSISNPLFV</sequence>
<evidence type="ECO:0000313" key="5">
    <source>
        <dbReference type="Proteomes" id="UP000282483"/>
    </source>
</evidence>
<keyword evidence="5" id="KW-1185">Reference proteome</keyword>
<evidence type="ECO:0000256" key="1">
    <source>
        <dbReference type="ARBA" id="ARBA00004924"/>
    </source>
</evidence>
<dbReference type="Pfam" id="PF04183">
    <property type="entry name" value="IucA_IucC"/>
    <property type="match status" value="1"/>
</dbReference>
<name>A0A2Z5V2Q9_9COXI</name>
<dbReference type="Proteomes" id="UP000282483">
    <property type="component" value="Chromosome"/>
</dbReference>
<dbReference type="PANTHER" id="PTHR34384:SF6">
    <property type="entry name" value="STAPHYLOFERRIN B SYNTHASE"/>
    <property type="match status" value="1"/>
</dbReference>
<dbReference type="OrthoDB" id="495728at2"/>
<dbReference type="Pfam" id="PF06276">
    <property type="entry name" value="FhuF"/>
    <property type="match status" value="1"/>
</dbReference>
<gene>
    <name evidence="4" type="primary">frgA</name>
    <name evidence="4" type="ORF">RVIR1_02150</name>
</gene>
<evidence type="ECO:0000259" key="2">
    <source>
        <dbReference type="Pfam" id="PF04183"/>
    </source>
</evidence>
<organism evidence="4 5">
    <name type="scientific">Candidatus Rickettsiella viridis</name>
    <dbReference type="NCBI Taxonomy" id="676208"/>
    <lineage>
        <taxon>Bacteria</taxon>
        <taxon>Pseudomonadati</taxon>
        <taxon>Pseudomonadota</taxon>
        <taxon>Gammaproteobacteria</taxon>
        <taxon>Legionellales</taxon>
        <taxon>Coxiellaceae</taxon>
        <taxon>Rickettsiella</taxon>
    </lineage>
</organism>
<dbReference type="Gene3D" id="1.10.510.40">
    <property type="match status" value="1"/>
</dbReference>
<dbReference type="InterPro" id="IPR022770">
    <property type="entry name" value="IucA/IucC-like_C"/>
</dbReference>
<feature type="domain" description="Aerobactin siderophore biosynthesis IucA/IucC N-terminal" evidence="2">
    <location>
        <begin position="184"/>
        <end position="423"/>
    </location>
</feature>
<accession>A0A2Z5V2Q9</accession>
<comment type="pathway">
    <text evidence="1">Siderophore biosynthesis.</text>
</comment>